<dbReference type="HOGENOM" id="CLU_116237_1_1_10"/>
<dbReference type="AlphaFoldDB" id="G8R5S5"/>
<dbReference type="InterPro" id="IPR005180">
    <property type="entry name" value="DUF302"/>
</dbReference>
<dbReference type="eggNOG" id="COG3439">
    <property type="taxonomic scope" value="Bacteria"/>
</dbReference>
<organism evidence="2 3">
    <name type="scientific">Owenweeksia hongkongensis (strain DSM 17368 / CIP 108786 / JCM 12287 / NRRL B-23963 / UST20020801)</name>
    <dbReference type="NCBI Taxonomy" id="926562"/>
    <lineage>
        <taxon>Bacteria</taxon>
        <taxon>Pseudomonadati</taxon>
        <taxon>Bacteroidota</taxon>
        <taxon>Flavobacteriia</taxon>
        <taxon>Flavobacteriales</taxon>
        <taxon>Owenweeksiaceae</taxon>
        <taxon>Owenweeksia</taxon>
    </lineage>
</organism>
<dbReference type="Gene3D" id="3.30.310.70">
    <property type="entry name" value="TT1751-like domain"/>
    <property type="match status" value="1"/>
</dbReference>
<keyword evidence="3" id="KW-1185">Reference proteome</keyword>
<dbReference type="PANTHER" id="PTHR38342:SF2">
    <property type="entry name" value="INNER MEMBRANE OR EXPORTED"/>
    <property type="match status" value="1"/>
</dbReference>
<dbReference type="Proteomes" id="UP000005631">
    <property type="component" value="Chromosome"/>
</dbReference>
<evidence type="ECO:0000313" key="3">
    <source>
        <dbReference type="Proteomes" id="UP000005631"/>
    </source>
</evidence>
<accession>G8R5S5</accession>
<feature type="domain" description="DUF302" evidence="1">
    <location>
        <begin position="70"/>
        <end position="131"/>
    </location>
</feature>
<dbReference type="CDD" id="cd14797">
    <property type="entry name" value="DUF302"/>
    <property type="match status" value="1"/>
</dbReference>
<gene>
    <name evidence="2" type="ordered locus">Oweho_3442</name>
</gene>
<dbReference type="KEGG" id="oho:Oweho_3442"/>
<dbReference type="PANTHER" id="PTHR38342">
    <property type="entry name" value="SLR5037 PROTEIN"/>
    <property type="match status" value="1"/>
</dbReference>
<evidence type="ECO:0000313" key="2">
    <source>
        <dbReference type="EMBL" id="AEV34391.1"/>
    </source>
</evidence>
<proteinExistence type="predicted"/>
<protein>
    <recommendedName>
        <fullName evidence="1">DUF302 domain-containing protein</fullName>
    </recommendedName>
</protein>
<dbReference type="EMBL" id="CP003156">
    <property type="protein sequence ID" value="AEV34391.1"/>
    <property type="molecule type" value="Genomic_DNA"/>
</dbReference>
<dbReference type="Pfam" id="PF03625">
    <property type="entry name" value="DUF302"/>
    <property type="match status" value="1"/>
</dbReference>
<sequence length="164" mass="18504">MYFSTLSTDNNPQNPAKMIRVIFTTIVFMIVSLSANAQLEVKQSPHSPEETMAMLKEIITEKGLTIFSEVDHAEQAQQVGMELHSVGILSFGDPKVGTILMQADPHVAIELPLKIMVFERNGRTMMGYTDPETYSEKYNLEGQEEILKKMHNLLEEMVETVVNN</sequence>
<name>G8R5S5_OWEHD</name>
<evidence type="ECO:0000259" key="1">
    <source>
        <dbReference type="Pfam" id="PF03625"/>
    </source>
</evidence>
<dbReference type="InterPro" id="IPR035923">
    <property type="entry name" value="TT1751-like_sf"/>
</dbReference>
<dbReference type="SUPFAM" id="SSF103247">
    <property type="entry name" value="TT1751-like"/>
    <property type="match status" value="1"/>
</dbReference>
<dbReference type="OrthoDB" id="9799367at2"/>
<reference evidence="2 3" key="1">
    <citation type="journal article" date="2012" name="Stand. Genomic Sci.">
        <title>Genome sequence of the orange-pigmented seawater bacterium Owenweeksia hongkongensis type strain (UST20020801(T)).</title>
        <authorList>
            <person name="Riedel T."/>
            <person name="Held B."/>
            <person name="Nolan M."/>
            <person name="Lucas S."/>
            <person name="Lapidus A."/>
            <person name="Tice H."/>
            <person name="Del Rio T.G."/>
            <person name="Cheng J.F."/>
            <person name="Han C."/>
            <person name="Tapia R."/>
            <person name="Goodwin L.A."/>
            <person name="Pitluck S."/>
            <person name="Liolios K."/>
            <person name="Mavromatis K."/>
            <person name="Pagani I."/>
            <person name="Ivanova N."/>
            <person name="Mikhailova N."/>
            <person name="Pati A."/>
            <person name="Chen A."/>
            <person name="Palaniappan K."/>
            <person name="Rohde M."/>
            <person name="Tindall B.J."/>
            <person name="Detter J.C."/>
            <person name="Goker M."/>
            <person name="Woyke T."/>
            <person name="Bristow J."/>
            <person name="Eisen J.A."/>
            <person name="Markowitz V."/>
            <person name="Hugenholtz P."/>
            <person name="Klenk H.P."/>
            <person name="Kyrpides N.C."/>
        </authorList>
    </citation>
    <scope>NUCLEOTIDE SEQUENCE</scope>
    <source>
        <strain evidence="3">DSM 17368 / JCM 12287 / NRRL B-23963</strain>
    </source>
</reference>